<proteinExistence type="predicted"/>
<keyword evidence="7" id="KW-1185">Reference proteome</keyword>
<keyword evidence="4" id="KW-0812">Transmembrane</keyword>
<dbReference type="SMART" id="SM00534">
    <property type="entry name" value="MUTSac"/>
    <property type="match status" value="1"/>
</dbReference>
<evidence type="ECO:0000313" key="6">
    <source>
        <dbReference type="EMBL" id="TGN27940.1"/>
    </source>
</evidence>
<dbReference type="InterPro" id="IPR045076">
    <property type="entry name" value="MutS"/>
</dbReference>
<gene>
    <name evidence="6" type="ORF">E4J94_06940</name>
</gene>
<protein>
    <recommendedName>
        <fullName evidence="5">DNA mismatch repair proteins mutS family domain-containing protein</fullName>
    </recommendedName>
</protein>
<dbReference type="PANTHER" id="PTHR11361:SF99">
    <property type="entry name" value="DNA MISMATCH REPAIR PROTEIN"/>
    <property type="match status" value="1"/>
</dbReference>
<dbReference type="InterPro" id="IPR027417">
    <property type="entry name" value="P-loop_NTPase"/>
</dbReference>
<keyword evidence="1" id="KW-0547">Nucleotide-binding</keyword>
<dbReference type="InterPro" id="IPR007696">
    <property type="entry name" value="DNA_mismatch_repair_MutS_core"/>
</dbReference>
<dbReference type="InterPro" id="IPR017261">
    <property type="entry name" value="DNA_mismatch_repair_MutS/MSH"/>
</dbReference>
<dbReference type="InterPro" id="IPR036187">
    <property type="entry name" value="DNA_mismatch_repair_MutS_sf"/>
</dbReference>
<dbReference type="EMBL" id="SRPE01000004">
    <property type="protein sequence ID" value="TGN27940.1"/>
    <property type="molecule type" value="Genomic_DNA"/>
</dbReference>
<dbReference type="GO" id="GO:0005524">
    <property type="term" value="F:ATP binding"/>
    <property type="evidence" value="ECO:0007669"/>
    <property type="project" value="UniProtKB-KW"/>
</dbReference>
<accession>A0A4Z1BQA8</accession>
<evidence type="ECO:0000256" key="3">
    <source>
        <dbReference type="ARBA" id="ARBA00023125"/>
    </source>
</evidence>
<dbReference type="InterPro" id="IPR000432">
    <property type="entry name" value="DNA_mismatch_repair_MutS_C"/>
</dbReference>
<feature type="transmembrane region" description="Helical" evidence="4">
    <location>
        <begin position="52"/>
        <end position="69"/>
    </location>
</feature>
<reference evidence="6 7" key="1">
    <citation type="submission" date="2019-03" db="EMBL/GenBank/DDBJ databases">
        <title>Empedobacter tilapiae sp. nov., isolated from an intestine of Nile tilapia Oreochromis niloticus.</title>
        <authorList>
            <person name="Kim Y.-O."/>
            <person name="Yoon J.-H."/>
        </authorList>
    </citation>
    <scope>NUCLEOTIDE SEQUENCE [LARGE SCALE GENOMIC DNA]</scope>
    <source>
        <strain evidence="6 7">MRS2</strain>
    </source>
</reference>
<dbReference type="Proteomes" id="UP000297998">
    <property type="component" value="Unassembled WGS sequence"/>
</dbReference>
<dbReference type="OrthoDB" id="9802448at2"/>
<dbReference type="Gene3D" id="3.40.50.300">
    <property type="entry name" value="P-loop containing nucleotide triphosphate hydrolases"/>
    <property type="match status" value="1"/>
</dbReference>
<evidence type="ECO:0000256" key="1">
    <source>
        <dbReference type="ARBA" id="ARBA00022741"/>
    </source>
</evidence>
<keyword evidence="3" id="KW-0238">DNA-binding</keyword>
<dbReference type="GO" id="GO:0006298">
    <property type="term" value="P:mismatch repair"/>
    <property type="evidence" value="ECO:0007669"/>
    <property type="project" value="InterPro"/>
</dbReference>
<name>A0A4Z1BQA8_9FLAO</name>
<sequence>MIMIHYKEIEQNLQQEYFILKSKKSKLGNIRLGFFALGSVLFYFYATSTNNLYLILSILFFVTLIILIIKTSKIVAQLEYTTQALEIIQQIKLDDTTDLFVTDNDKFDNIFNKDLDILEENSLFNRINKTQTRIGSLQLKNFLSTPLLNREEITNRQKSFAELAKKHDWIIKFLTYAKRLNINETSIFKYEKRVFVNLSIRFIPLVISIINFSTFLYLIISKSNTKAYFYWLLVAFIVGVLINFIFKKQIRKVSAYTTMKADELVNLFEIFNHIEKEDFEAYLNKSIQQKFNHQNQKSSELIKAISLSKEAIEASYFPLVGFILDNLFLWRLYYSIQFEDRIQRTVELLKPWLEELSKMEAFISFAIFNNKFQNFNTPIIVEQPFLFELKDAYHPLLKENKATKNSFENQYCNNIAIITGANMAGKSTFLRTVGTNLVLAMNGANVSANEMKFYPMELFTSIRTVDNLSSGDSYFKNEINKLRILIDCLASNKPQFIILDEILKGTNSEDKLIGSRKFLEKLIKSPTKLIGFIATHDLELTKMEIEYPNHITNYCFELKNVNNQYFSDYILRKGTTKTMNALYLMKQFNIID</sequence>
<dbReference type="SUPFAM" id="SSF52540">
    <property type="entry name" value="P-loop containing nucleoside triphosphate hydrolases"/>
    <property type="match status" value="1"/>
</dbReference>
<feature type="transmembrane region" description="Helical" evidence="4">
    <location>
        <begin position="28"/>
        <end position="46"/>
    </location>
</feature>
<evidence type="ECO:0000259" key="5">
    <source>
        <dbReference type="SMART" id="SM00534"/>
    </source>
</evidence>
<comment type="caution">
    <text evidence="6">The sequence shown here is derived from an EMBL/GenBank/DDBJ whole genome shotgun (WGS) entry which is preliminary data.</text>
</comment>
<dbReference type="AlphaFoldDB" id="A0A4Z1BQA8"/>
<feature type="transmembrane region" description="Helical" evidence="4">
    <location>
        <begin position="227"/>
        <end position="246"/>
    </location>
</feature>
<keyword evidence="4" id="KW-1133">Transmembrane helix</keyword>
<dbReference type="Gene3D" id="1.10.1420.10">
    <property type="match status" value="1"/>
</dbReference>
<dbReference type="Pfam" id="PF00488">
    <property type="entry name" value="MutS_V"/>
    <property type="match status" value="1"/>
</dbReference>
<evidence type="ECO:0000256" key="2">
    <source>
        <dbReference type="ARBA" id="ARBA00022840"/>
    </source>
</evidence>
<evidence type="ECO:0000256" key="4">
    <source>
        <dbReference type="SAM" id="Phobius"/>
    </source>
</evidence>
<organism evidence="6 7">
    <name type="scientific">Empedobacter tilapiae</name>
    <dbReference type="NCBI Taxonomy" id="2491114"/>
    <lineage>
        <taxon>Bacteria</taxon>
        <taxon>Pseudomonadati</taxon>
        <taxon>Bacteroidota</taxon>
        <taxon>Flavobacteriia</taxon>
        <taxon>Flavobacteriales</taxon>
        <taxon>Weeksellaceae</taxon>
        <taxon>Empedobacter</taxon>
    </lineage>
</organism>
<dbReference type="PANTHER" id="PTHR11361">
    <property type="entry name" value="DNA MISMATCH REPAIR PROTEIN MUTS FAMILY MEMBER"/>
    <property type="match status" value="1"/>
</dbReference>
<evidence type="ECO:0000313" key="7">
    <source>
        <dbReference type="Proteomes" id="UP000297998"/>
    </source>
</evidence>
<keyword evidence="4" id="KW-0472">Membrane</keyword>
<dbReference type="GO" id="GO:0140664">
    <property type="term" value="F:ATP-dependent DNA damage sensor activity"/>
    <property type="evidence" value="ECO:0007669"/>
    <property type="project" value="InterPro"/>
</dbReference>
<feature type="transmembrane region" description="Helical" evidence="4">
    <location>
        <begin position="316"/>
        <end position="334"/>
    </location>
</feature>
<dbReference type="PIRSF" id="PIRSF037677">
    <property type="entry name" value="DNA_mis_repair_Msh6"/>
    <property type="match status" value="1"/>
</dbReference>
<dbReference type="GO" id="GO:0030983">
    <property type="term" value="F:mismatched DNA binding"/>
    <property type="evidence" value="ECO:0007669"/>
    <property type="project" value="InterPro"/>
</dbReference>
<feature type="transmembrane region" description="Helical" evidence="4">
    <location>
        <begin position="202"/>
        <end position="221"/>
    </location>
</feature>
<feature type="domain" description="DNA mismatch repair proteins mutS family" evidence="5">
    <location>
        <begin position="413"/>
        <end position="592"/>
    </location>
</feature>
<keyword evidence="2" id="KW-0067">ATP-binding</keyword>
<dbReference type="GO" id="GO:0005829">
    <property type="term" value="C:cytosol"/>
    <property type="evidence" value="ECO:0007669"/>
    <property type="project" value="TreeGrafter"/>
</dbReference>
<dbReference type="Pfam" id="PF05192">
    <property type="entry name" value="MutS_III"/>
    <property type="match status" value="1"/>
</dbReference>
<dbReference type="SUPFAM" id="SSF48334">
    <property type="entry name" value="DNA repair protein MutS, domain III"/>
    <property type="match status" value="1"/>
</dbReference>